<dbReference type="Proteomes" id="UP000515472">
    <property type="component" value="Chromosome"/>
</dbReference>
<dbReference type="GO" id="GO:0015807">
    <property type="term" value="P:L-amino acid transport"/>
    <property type="evidence" value="ECO:0007669"/>
    <property type="project" value="TreeGrafter"/>
</dbReference>
<protein>
    <submittedName>
        <fullName evidence="7">ABC transporter, ATP-binding protein 2</fullName>
    </submittedName>
</protein>
<evidence type="ECO:0000256" key="2">
    <source>
        <dbReference type="ARBA" id="ARBA00022448"/>
    </source>
</evidence>
<dbReference type="GO" id="GO:0015658">
    <property type="term" value="F:branched-chain amino acid transmembrane transporter activity"/>
    <property type="evidence" value="ECO:0007669"/>
    <property type="project" value="InterPro"/>
</dbReference>
<dbReference type="InterPro" id="IPR052156">
    <property type="entry name" value="BCAA_Transport_ATP-bd_LivF"/>
</dbReference>
<dbReference type="RefSeq" id="WP_185242226.1">
    <property type="nucleotide sequence ID" value="NZ_AP023213.1"/>
</dbReference>
<dbReference type="GO" id="GO:0005524">
    <property type="term" value="F:ATP binding"/>
    <property type="evidence" value="ECO:0007669"/>
    <property type="project" value="UniProtKB-KW"/>
</dbReference>
<keyword evidence="5" id="KW-0029">Amino-acid transport</keyword>
<evidence type="ECO:0000259" key="6">
    <source>
        <dbReference type="PROSITE" id="PS50893"/>
    </source>
</evidence>
<dbReference type="CDD" id="cd03224">
    <property type="entry name" value="ABC_TM1139_LivF_branched"/>
    <property type="match status" value="1"/>
</dbReference>
<dbReference type="InterPro" id="IPR003593">
    <property type="entry name" value="AAA+_ATPase"/>
</dbReference>
<dbReference type="PIRSF" id="PIRSF039137">
    <property type="entry name" value="ABC_branched_ATPase"/>
    <property type="match status" value="1"/>
</dbReference>
<keyword evidence="2" id="KW-0813">Transport</keyword>
<organism evidence="7 8">
    <name type="scientific">Citrifermentans bremense</name>
    <dbReference type="NCBI Taxonomy" id="60035"/>
    <lineage>
        <taxon>Bacteria</taxon>
        <taxon>Pseudomonadati</taxon>
        <taxon>Thermodesulfobacteriota</taxon>
        <taxon>Desulfuromonadia</taxon>
        <taxon>Geobacterales</taxon>
        <taxon>Geobacteraceae</taxon>
        <taxon>Citrifermentans</taxon>
    </lineage>
</organism>
<evidence type="ECO:0000313" key="7">
    <source>
        <dbReference type="EMBL" id="BCG47290.1"/>
    </source>
</evidence>
<dbReference type="PANTHER" id="PTHR43820">
    <property type="entry name" value="HIGH-AFFINITY BRANCHED-CHAIN AMINO ACID TRANSPORT ATP-BINDING PROTEIN LIVF"/>
    <property type="match status" value="1"/>
</dbReference>
<reference evidence="7 8" key="1">
    <citation type="submission" date="2020-06" db="EMBL/GenBank/DDBJ databases">
        <title>Interaction of electrochemicaly active bacteria, Geobacter bremensis R4 on different carbon anode.</title>
        <authorList>
            <person name="Meng L."/>
            <person name="Yoshida N."/>
        </authorList>
    </citation>
    <scope>NUCLEOTIDE SEQUENCE [LARGE SCALE GENOMIC DNA]</scope>
    <source>
        <strain evidence="7 8">R4</strain>
    </source>
</reference>
<gene>
    <name evidence="7" type="ORF">GEOBRER4_n2119</name>
</gene>
<keyword evidence="4 7" id="KW-0067">ATP-binding</keyword>
<dbReference type="PANTHER" id="PTHR43820:SF3">
    <property type="entry name" value="BRANCHED-CHAIN AMINO ACID TRANSPORT SYSTEM,ATP-BINDING PROTEIN"/>
    <property type="match status" value="1"/>
</dbReference>
<evidence type="ECO:0000313" key="8">
    <source>
        <dbReference type="Proteomes" id="UP000515472"/>
    </source>
</evidence>
<keyword evidence="8" id="KW-1185">Reference proteome</keyword>
<comment type="similarity">
    <text evidence="1">Belongs to the ABC transporter superfamily.</text>
</comment>
<dbReference type="EMBL" id="AP023213">
    <property type="protein sequence ID" value="BCG47290.1"/>
    <property type="molecule type" value="Genomic_DNA"/>
</dbReference>
<dbReference type="InterPro" id="IPR030660">
    <property type="entry name" value="ABC_branched_ATPase_LivF/BraG"/>
</dbReference>
<dbReference type="GO" id="GO:0016887">
    <property type="term" value="F:ATP hydrolysis activity"/>
    <property type="evidence" value="ECO:0007669"/>
    <property type="project" value="InterPro"/>
</dbReference>
<dbReference type="Pfam" id="PF00005">
    <property type="entry name" value="ABC_tran"/>
    <property type="match status" value="1"/>
</dbReference>
<proteinExistence type="inferred from homology"/>
<keyword evidence="3" id="KW-0547">Nucleotide-binding</keyword>
<dbReference type="PROSITE" id="PS00211">
    <property type="entry name" value="ABC_TRANSPORTER_1"/>
    <property type="match status" value="1"/>
</dbReference>
<evidence type="ECO:0000256" key="5">
    <source>
        <dbReference type="ARBA" id="ARBA00022970"/>
    </source>
</evidence>
<evidence type="ECO:0000256" key="4">
    <source>
        <dbReference type="ARBA" id="ARBA00022840"/>
    </source>
</evidence>
<dbReference type="SUPFAM" id="SSF52540">
    <property type="entry name" value="P-loop containing nucleoside triphosphate hydrolases"/>
    <property type="match status" value="1"/>
</dbReference>
<evidence type="ECO:0000256" key="3">
    <source>
        <dbReference type="ARBA" id="ARBA00022741"/>
    </source>
</evidence>
<dbReference type="Gene3D" id="3.40.50.300">
    <property type="entry name" value="P-loop containing nucleotide triphosphate hydrolases"/>
    <property type="match status" value="1"/>
</dbReference>
<dbReference type="InterPro" id="IPR003439">
    <property type="entry name" value="ABC_transporter-like_ATP-bd"/>
</dbReference>
<dbReference type="InterPro" id="IPR027417">
    <property type="entry name" value="P-loop_NTPase"/>
</dbReference>
<dbReference type="KEGG" id="gbn:GEOBRER4_20400"/>
<dbReference type="AlphaFoldDB" id="A0A6S6M1E1"/>
<feature type="domain" description="ABC transporter" evidence="6">
    <location>
        <begin position="2"/>
        <end position="239"/>
    </location>
</feature>
<sequence length="247" mass="27322">MLKIKNINAYYGKVHALKNVSLHLNRGEIVTLIGANGAGKTTLLNTLSAIIPTASGEMMLEGKNIAGLAADRVVSLGLSQVPEGRQVFNPLTVEENLELGAYLRYRMGGQRQEIAEDLERMFLMFPRLKERRRQAAGTLSGGEQQMLAIGRALMARPKLLLLDEPSMGLAPLVVQDIFRVIQTLREEEGTSILLVEQNARAALKVADRGYVLETGKVILSGKASELLENKDVQRAYLGRDKKEIWER</sequence>
<accession>A0A6S6M1E1</accession>
<dbReference type="SMART" id="SM00382">
    <property type="entry name" value="AAA"/>
    <property type="match status" value="1"/>
</dbReference>
<name>A0A6S6M1E1_9BACT</name>
<dbReference type="InterPro" id="IPR017871">
    <property type="entry name" value="ABC_transporter-like_CS"/>
</dbReference>
<dbReference type="PROSITE" id="PS50893">
    <property type="entry name" value="ABC_TRANSPORTER_2"/>
    <property type="match status" value="1"/>
</dbReference>
<evidence type="ECO:0000256" key="1">
    <source>
        <dbReference type="ARBA" id="ARBA00005417"/>
    </source>
</evidence>